<name>A0A3S0ZW09_ELYCH</name>
<dbReference type="Proteomes" id="UP000271974">
    <property type="component" value="Unassembled WGS sequence"/>
</dbReference>
<evidence type="ECO:0008006" key="6">
    <source>
        <dbReference type="Google" id="ProtNLM"/>
    </source>
</evidence>
<dbReference type="PRINTS" id="PR00019">
    <property type="entry name" value="LEURICHRPT"/>
</dbReference>
<dbReference type="InterPro" id="IPR001611">
    <property type="entry name" value="Leu-rich_rpt"/>
</dbReference>
<evidence type="ECO:0000256" key="3">
    <source>
        <dbReference type="SAM" id="MobiDB-lite"/>
    </source>
</evidence>
<sequence>MLTISRMMNTKYNSTATGPVPRALGRPVGVLPLGPRSAAGHSQKRAGSIERRPLQRNASTGSIGSARSVLSNASESSLTSEKNINASNRRYRKSDITPTSQNSGRKLKQLDPGIPPLNESRKPKAPNPSETASSGIKRHQKQNESPASTNQRKGRVNFSKRVSPQSDFDEEFDCEGQDVKFFDIPSASRSSTSQSTRTNTEHCDRKNLTVQDILDISQETEPYKVYDVDLHGEGLTSAPDLEKFRKLRVLNLSGNHIKNITGLDFNWDLRELKLYDNEIASIEGLTNLKELSHLQLQHNQISKIGRGLGSLKKLQTLRLDNNKLTKIETPELLSCSHITTLDLSSNRLETLAPLNYLPNLEELLASGNRLKSTGDLSKCRKLQELDLSWNQLADLAGIANLPNLQILDLSHNNITSLKPVGRLRSVEELNLNANRISELSSFSSVFPKLQILFVCDNMIKDWNEICSLEGLRDLVELSVTANPFTMEDGDMPAYMTAVSVALPCLEVIDGAQIKRAGNKPGKAPLMRPMSAASVISVRQIDSQLKAAANEQEDFHKSIADKFASLRSIVDSLPSQPPRPSSGYSMISSRCSSRSRIREARDFAAYNFDDGGDEDL</sequence>
<dbReference type="SUPFAM" id="SSF52058">
    <property type="entry name" value="L domain-like"/>
    <property type="match status" value="1"/>
</dbReference>
<gene>
    <name evidence="4" type="ORF">EGW08_004847</name>
</gene>
<dbReference type="Pfam" id="PF14580">
    <property type="entry name" value="LRR_9"/>
    <property type="match status" value="2"/>
</dbReference>
<organism evidence="4 5">
    <name type="scientific">Elysia chlorotica</name>
    <name type="common">Eastern emerald elysia</name>
    <name type="synonym">Sea slug</name>
    <dbReference type="NCBI Taxonomy" id="188477"/>
    <lineage>
        <taxon>Eukaryota</taxon>
        <taxon>Metazoa</taxon>
        <taxon>Spiralia</taxon>
        <taxon>Lophotrochozoa</taxon>
        <taxon>Mollusca</taxon>
        <taxon>Gastropoda</taxon>
        <taxon>Heterobranchia</taxon>
        <taxon>Euthyneura</taxon>
        <taxon>Panpulmonata</taxon>
        <taxon>Sacoglossa</taxon>
        <taxon>Placobranchoidea</taxon>
        <taxon>Plakobranchidae</taxon>
        <taxon>Elysia</taxon>
    </lineage>
</organism>
<dbReference type="SMART" id="SM00369">
    <property type="entry name" value="LRR_TYP"/>
    <property type="match status" value="7"/>
</dbReference>
<dbReference type="PROSITE" id="PS51450">
    <property type="entry name" value="LRR"/>
    <property type="match status" value="8"/>
</dbReference>
<reference evidence="4 5" key="1">
    <citation type="submission" date="2019-01" db="EMBL/GenBank/DDBJ databases">
        <title>A draft genome assembly of the solar-powered sea slug Elysia chlorotica.</title>
        <authorList>
            <person name="Cai H."/>
            <person name="Li Q."/>
            <person name="Fang X."/>
            <person name="Li J."/>
            <person name="Curtis N.E."/>
            <person name="Altenburger A."/>
            <person name="Shibata T."/>
            <person name="Feng M."/>
            <person name="Maeda T."/>
            <person name="Schwartz J.A."/>
            <person name="Shigenobu S."/>
            <person name="Lundholm N."/>
            <person name="Nishiyama T."/>
            <person name="Yang H."/>
            <person name="Hasebe M."/>
            <person name="Li S."/>
            <person name="Pierce S.K."/>
            <person name="Wang J."/>
        </authorList>
    </citation>
    <scope>NUCLEOTIDE SEQUENCE [LARGE SCALE GENOMIC DNA]</scope>
    <source>
        <strain evidence="4">EC2010</strain>
        <tissue evidence="4">Whole organism of an adult</tissue>
    </source>
</reference>
<dbReference type="OrthoDB" id="1574204at2759"/>
<keyword evidence="1" id="KW-0433">Leucine-rich repeat</keyword>
<dbReference type="PANTHER" id="PTHR46652:SF3">
    <property type="entry name" value="LEUCINE-RICH REPEAT-CONTAINING PROTEIN 9"/>
    <property type="match status" value="1"/>
</dbReference>
<dbReference type="EMBL" id="RQTK01000112">
    <property type="protein sequence ID" value="RUS87393.1"/>
    <property type="molecule type" value="Genomic_DNA"/>
</dbReference>
<evidence type="ECO:0000313" key="4">
    <source>
        <dbReference type="EMBL" id="RUS87393.1"/>
    </source>
</evidence>
<dbReference type="SMART" id="SM00364">
    <property type="entry name" value="LRR_BAC"/>
    <property type="match status" value="5"/>
</dbReference>
<evidence type="ECO:0000256" key="2">
    <source>
        <dbReference type="ARBA" id="ARBA00022737"/>
    </source>
</evidence>
<dbReference type="STRING" id="188477.A0A3S0ZW09"/>
<feature type="compositionally biased region" description="Polar residues" evidence="3">
    <location>
        <begin position="56"/>
        <end position="88"/>
    </location>
</feature>
<keyword evidence="5" id="KW-1185">Reference proteome</keyword>
<proteinExistence type="predicted"/>
<keyword evidence="2" id="KW-0677">Repeat</keyword>
<dbReference type="InterPro" id="IPR032675">
    <property type="entry name" value="LRR_dom_sf"/>
</dbReference>
<dbReference type="Gene3D" id="3.80.10.10">
    <property type="entry name" value="Ribonuclease Inhibitor"/>
    <property type="match status" value="2"/>
</dbReference>
<evidence type="ECO:0000256" key="1">
    <source>
        <dbReference type="ARBA" id="ARBA00022614"/>
    </source>
</evidence>
<protein>
    <recommendedName>
        <fullName evidence="6">Protein phosphatase 1 regulatory subunit 7</fullName>
    </recommendedName>
</protein>
<dbReference type="PANTHER" id="PTHR46652">
    <property type="entry name" value="LEUCINE-RICH REPEAT AND IQ DOMAIN-CONTAINING PROTEIN 1-RELATED"/>
    <property type="match status" value="1"/>
</dbReference>
<dbReference type="InterPro" id="IPR003591">
    <property type="entry name" value="Leu-rich_rpt_typical-subtyp"/>
</dbReference>
<accession>A0A3S0ZW09</accession>
<feature type="compositionally biased region" description="Polar residues" evidence="3">
    <location>
        <begin position="1"/>
        <end position="17"/>
    </location>
</feature>
<evidence type="ECO:0000313" key="5">
    <source>
        <dbReference type="Proteomes" id="UP000271974"/>
    </source>
</evidence>
<feature type="region of interest" description="Disordered" evidence="3">
    <location>
        <begin position="1"/>
        <end position="170"/>
    </location>
</feature>
<comment type="caution">
    <text evidence="4">The sequence shown here is derived from an EMBL/GenBank/DDBJ whole genome shotgun (WGS) entry which is preliminary data.</text>
</comment>
<dbReference type="SMART" id="SM00365">
    <property type="entry name" value="LRR_SD22"/>
    <property type="match status" value="10"/>
</dbReference>
<dbReference type="InterPro" id="IPR050836">
    <property type="entry name" value="SDS22/Internalin_LRR"/>
</dbReference>
<dbReference type="AlphaFoldDB" id="A0A3S0ZW09"/>